<organism evidence="6 7">
    <name type="scientific">Paralvinella palmiformis</name>
    <dbReference type="NCBI Taxonomy" id="53620"/>
    <lineage>
        <taxon>Eukaryota</taxon>
        <taxon>Metazoa</taxon>
        <taxon>Spiralia</taxon>
        <taxon>Lophotrochozoa</taxon>
        <taxon>Annelida</taxon>
        <taxon>Polychaeta</taxon>
        <taxon>Sedentaria</taxon>
        <taxon>Canalipalpata</taxon>
        <taxon>Terebellida</taxon>
        <taxon>Terebelliformia</taxon>
        <taxon>Alvinellidae</taxon>
        <taxon>Paralvinella</taxon>
    </lineage>
</organism>
<evidence type="ECO:0000256" key="3">
    <source>
        <dbReference type="SAM" id="Coils"/>
    </source>
</evidence>
<dbReference type="PROSITE" id="PS01031">
    <property type="entry name" value="SHSP"/>
    <property type="match status" value="1"/>
</dbReference>
<dbReference type="InterPro" id="IPR001436">
    <property type="entry name" value="Alpha-crystallin/sHSP_animal"/>
</dbReference>
<dbReference type="PANTHER" id="PTHR45640:SF26">
    <property type="entry name" value="RE23625P"/>
    <property type="match status" value="1"/>
</dbReference>
<dbReference type="AlphaFoldDB" id="A0AAD9KCM4"/>
<dbReference type="Gene3D" id="2.60.40.790">
    <property type="match status" value="2"/>
</dbReference>
<dbReference type="GO" id="GO:0009408">
    <property type="term" value="P:response to heat"/>
    <property type="evidence" value="ECO:0007669"/>
    <property type="project" value="TreeGrafter"/>
</dbReference>
<evidence type="ECO:0000313" key="6">
    <source>
        <dbReference type="EMBL" id="KAK2168677.1"/>
    </source>
</evidence>
<accession>A0AAD9KCM4</accession>
<protein>
    <recommendedName>
        <fullName evidence="5">SHSP domain-containing protein</fullName>
    </recommendedName>
</protein>
<dbReference type="GO" id="GO:0042026">
    <property type="term" value="P:protein refolding"/>
    <property type="evidence" value="ECO:0007669"/>
    <property type="project" value="TreeGrafter"/>
</dbReference>
<sequence length="303" mass="34540">MFDQGAFGLIQDEYGSSTHNERRRRRQESHGSSGRGSRGSSVREVSDHLDEFDADERRRVKTGPGGKKFLKKVQNELEEQRQEWKDEVDKLTNGNVVHRIPKDAHVQGSNSFVDTSSGMAIFTTYVNISEFHPRSIEVDYDNLSNKLVIRGRTINGSGTMTKTFTQKVQLPRYADDQRLTTKLSKRGILKVEVPLLYYFPEQQNKGRDIKSFVNEVRTNKDGTQTLEILVNTGPGVRAKDLHVHVTDDRLLLITADKTDENGETTRKLIKKYTLPPTANVDRIRSRMGRDGRLMVLIPLARTR</sequence>
<dbReference type="SUPFAM" id="SSF49764">
    <property type="entry name" value="HSP20-like chaperones"/>
    <property type="match status" value="2"/>
</dbReference>
<gene>
    <name evidence="6" type="ORF">LSH36_15g16052</name>
</gene>
<dbReference type="GO" id="GO:0051082">
    <property type="term" value="F:unfolded protein binding"/>
    <property type="evidence" value="ECO:0007669"/>
    <property type="project" value="TreeGrafter"/>
</dbReference>
<comment type="caution">
    <text evidence="6">The sequence shown here is derived from an EMBL/GenBank/DDBJ whole genome shotgun (WGS) entry which is preliminary data.</text>
</comment>
<dbReference type="Pfam" id="PF00011">
    <property type="entry name" value="HSP20"/>
    <property type="match status" value="2"/>
</dbReference>
<comment type="similarity">
    <text evidence="1 2">Belongs to the small heat shock protein (HSP20) family.</text>
</comment>
<evidence type="ECO:0000256" key="4">
    <source>
        <dbReference type="SAM" id="MobiDB-lite"/>
    </source>
</evidence>
<name>A0AAD9KCM4_9ANNE</name>
<feature type="domain" description="SHSP" evidence="5">
    <location>
        <begin position="103"/>
        <end position="212"/>
    </location>
</feature>
<evidence type="ECO:0000259" key="5">
    <source>
        <dbReference type="PROSITE" id="PS01031"/>
    </source>
</evidence>
<dbReference type="PANTHER" id="PTHR45640">
    <property type="entry name" value="HEAT SHOCK PROTEIN HSP-12.2-RELATED"/>
    <property type="match status" value="1"/>
</dbReference>
<evidence type="ECO:0000256" key="1">
    <source>
        <dbReference type="PROSITE-ProRule" id="PRU00285"/>
    </source>
</evidence>
<feature type="region of interest" description="Disordered" evidence="4">
    <location>
        <begin position="1"/>
        <end position="67"/>
    </location>
</feature>
<dbReference type="Proteomes" id="UP001208570">
    <property type="component" value="Unassembled WGS sequence"/>
</dbReference>
<dbReference type="GO" id="GO:0005634">
    <property type="term" value="C:nucleus"/>
    <property type="evidence" value="ECO:0007669"/>
    <property type="project" value="TreeGrafter"/>
</dbReference>
<dbReference type="EMBL" id="JAODUP010000015">
    <property type="protein sequence ID" value="KAK2168677.1"/>
    <property type="molecule type" value="Genomic_DNA"/>
</dbReference>
<dbReference type="InterPro" id="IPR008978">
    <property type="entry name" value="HSP20-like_chaperone"/>
</dbReference>
<feature type="coiled-coil region" evidence="3">
    <location>
        <begin position="67"/>
        <end position="94"/>
    </location>
</feature>
<dbReference type="InterPro" id="IPR002068">
    <property type="entry name" value="A-crystallin/Hsp20_dom"/>
</dbReference>
<evidence type="ECO:0000256" key="2">
    <source>
        <dbReference type="RuleBase" id="RU003616"/>
    </source>
</evidence>
<keyword evidence="7" id="KW-1185">Reference proteome</keyword>
<proteinExistence type="inferred from homology"/>
<feature type="compositionally biased region" description="Basic and acidic residues" evidence="4">
    <location>
        <begin position="44"/>
        <end position="58"/>
    </location>
</feature>
<dbReference type="GO" id="GO:0005737">
    <property type="term" value="C:cytoplasm"/>
    <property type="evidence" value="ECO:0007669"/>
    <property type="project" value="TreeGrafter"/>
</dbReference>
<reference evidence="6" key="1">
    <citation type="journal article" date="2023" name="Mol. Biol. Evol.">
        <title>Third-Generation Sequencing Reveals the Adaptive Role of the Epigenome in Three Deep-Sea Polychaetes.</title>
        <authorList>
            <person name="Perez M."/>
            <person name="Aroh O."/>
            <person name="Sun Y."/>
            <person name="Lan Y."/>
            <person name="Juniper S.K."/>
            <person name="Young C.R."/>
            <person name="Angers B."/>
            <person name="Qian P.Y."/>
        </authorList>
    </citation>
    <scope>NUCLEOTIDE SEQUENCE</scope>
    <source>
        <strain evidence="6">P08H-3</strain>
    </source>
</reference>
<evidence type="ECO:0000313" key="7">
    <source>
        <dbReference type="Proteomes" id="UP001208570"/>
    </source>
</evidence>
<keyword evidence="3" id="KW-0175">Coiled coil</keyword>